<keyword evidence="2 10" id="KW-0732">Signal</keyword>
<dbReference type="PANTHER" id="PTHR21581:SF33">
    <property type="entry name" value="D-ALANYL-D-ALANINE CARBOXYPEPTIDASE DACB"/>
    <property type="match status" value="1"/>
</dbReference>
<dbReference type="GO" id="GO:0009002">
    <property type="term" value="F:serine-type D-Ala-D-Ala carboxypeptidase activity"/>
    <property type="evidence" value="ECO:0007669"/>
    <property type="project" value="InterPro"/>
</dbReference>
<keyword evidence="3" id="KW-0378">Hydrolase</keyword>
<keyword evidence="5" id="KW-0573">Peptidoglycan synthesis</keyword>
<proteinExistence type="inferred from homology"/>
<keyword evidence="4" id="KW-0133">Cell shape</keyword>
<feature type="active site" evidence="7">
    <location>
        <position position="122"/>
    </location>
</feature>
<evidence type="ECO:0000256" key="3">
    <source>
        <dbReference type="ARBA" id="ARBA00022801"/>
    </source>
</evidence>
<comment type="caution">
    <text evidence="12">The sequence shown here is derived from an EMBL/GenBank/DDBJ whole genome shotgun (WGS) entry which is preliminary data.</text>
</comment>
<reference evidence="12 13" key="1">
    <citation type="journal article" date="2019" name="Emerg. Microbes Infect.">
        <title>Comprehensive subspecies identification of 175 nontuberculous mycobacteria species based on 7547 genomic profiles.</title>
        <authorList>
            <person name="Matsumoto Y."/>
            <person name="Kinjo T."/>
            <person name="Motooka D."/>
            <person name="Nabeya D."/>
            <person name="Jung N."/>
            <person name="Uechi K."/>
            <person name="Horii T."/>
            <person name="Iida T."/>
            <person name="Fujita J."/>
            <person name="Nakamura S."/>
        </authorList>
    </citation>
    <scope>NUCLEOTIDE SEQUENCE [LARGE SCALE GENOMIC DNA]</scope>
    <source>
        <strain evidence="12 13">JCM 13392</strain>
    </source>
</reference>
<organism evidence="12 13">
    <name type="scientific">Mycolicibacterium murale</name>
    <dbReference type="NCBI Taxonomy" id="182220"/>
    <lineage>
        <taxon>Bacteria</taxon>
        <taxon>Bacillati</taxon>
        <taxon>Actinomycetota</taxon>
        <taxon>Actinomycetes</taxon>
        <taxon>Mycobacteriales</taxon>
        <taxon>Mycobacteriaceae</taxon>
        <taxon>Mycolicibacterium</taxon>
    </lineage>
</organism>
<sequence length="277" mass="28495">MPLAPLAVIMSLMLVAVLGAGPAAAAPPVGAVTTAPDGPAQSWMVADMDTGTILAGKNPTAASAPASTIKVLLAMTVLDHLDPANFARAAPVHTRVECSCVGLVPGQAYTVTQLLAAILMVSGNDAANMLGDMLGGYRAAITRMNAKAQSVGATSTRALSPSGLDGPGWESLTTPRDLGVIFRAALSYPLLAQIMAAPSAQFPSRDGVKTIHNQNQLLERYPGALGGKTGFTNLAGKTYVGAAQRGDRRLVVVQMKGSGDLYSQAMALLDWGFAQPR</sequence>
<feature type="active site" description="Proton acceptor" evidence="7">
    <location>
        <position position="70"/>
    </location>
</feature>
<feature type="chain" id="PRO_5029761502" evidence="10">
    <location>
        <begin position="26"/>
        <end position="277"/>
    </location>
</feature>
<evidence type="ECO:0000256" key="10">
    <source>
        <dbReference type="SAM" id="SignalP"/>
    </source>
</evidence>
<evidence type="ECO:0000256" key="8">
    <source>
        <dbReference type="PIRSR" id="PIRSR618044-2"/>
    </source>
</evidence>
<dbReference type="PRINTS" id="PR00725">
    <property type="entry name" value="DADACBPTASE1"/>
</dbReference>
<evidence type="ECO:0000256" key="1">
    <source>
        <dbReference type="ARBA" id="ARBA00007164"/>
    </source>
</evidence>
<protein>
    <submittedName>
        <fullName evidence="12">D-alanyl-D-alanine carboxypeptidase</fullName>
    </submittedName>
</protein>
<name>A0A7I9WSY7_9MYCO</name>
<evidence type="ECO:0000259" key="11">
    <source>
        <dbReference type="Pfam" id="PF00768"/>
    </source>
</evidence>
<evidence type="ECO:0000313" key="13">
    <source>
        <dbReference type="Proteomes" id="UP000465241"/>
    </source>
</evidence>
<evidence type="ECO:0000256" key="7">
    <source>
        <dbReference type="PIRSR" id="PIRSR618044-1"/>
    </source>
</evidence>
<accession>A0A7I9WSY7</accession>
<comment type="similarity">
    <text evidence="1 9">Belongs to the peptidase S11 family.</text>
</comment>
<feature type="active site" description="Proton acceptor" evidence="7">
    <location>
        <position position="67"/>
    </location>
</feature>
<evidence type="ECO:0000256" key="4">
    <source>
        <dbReference type="ARBA" id="ARBA00022960"/>
    </source>
</evidence>
<dbReference type="GO" id="GO:0071555">
    <property type="term" value="P:cell wall organization"/>
    <property type="evidence" value="ECO:0007669"/>
    <property type="project" value="UniProtKB-KW"/>
</dbReference>
<dbReference type="Proteomes" id="UP000465241">
    <property type="component" value="Unassembled WGS sequence"/>
</dbReference>
<evidence type="ECO:0000256" key="2">
    <source>
        <dbReference type="ARBA" id="ARBA00022729"/>
    </source>
</evidence>
<dbReference type="EMBL" id="BLKT01000003">
    <property type="protein sequence ID" value="GFG60480.1"/>
    <property type="molecule type" value="Genomic_DNA"/>
</dbReference>
<feature type="signal peptide" evidence="10">
    <location>
        <begin position="1"/>
        <end position="25"/>
    </location>
</feature>
<dbReference type="PANTHER" id="PTHR21581">
    <property type="entry name" value="D-ALANYL-D-ALANINE CARBOXYPEPTIDASE"/>
    <property type="match status" value="1"/>
</dbReference>
<dbReference type="InterPro" id="IPR012338">
    <property type="entry name" value="Beta-lactam/transpept-like"/>
</dbReference>
<dbReference type="Pfam" id="PF00768">
    <property type="entry name" value="Peptidase_S11"/>
    <property type="match status" value="1"/>
</dbReference>
<dbReference type="GO" id="GO:0009252">
    <property type="term" value="P:peptidoglycan biosynthetic process"/>
    <property type="evidence" value="ECO:0007669"/>
    <property type="project" value="UniProtKB-KW"/>
</dbReference>
<keyword evidence="12" id="KW-0121">Carboxypeptidase</keyword>
<dbReference type="Gene3D" id="3.40.710.10">
    <property type="entry name" value="DD-peptidase/beta-lactamase superfamily"/>
    <property type="match status" value="1"/>
</dbReference>
<dbReference type="AlphaFoldDB" id="A0A7I9WSY7"/>
<evidence type="ECO:0000256" key="6">
    <source>
        <dbReference type="ARBA" id="ARBA00023316"/>
    </source>
</evidence>
<dbReference type="InterPro" id="IPR018044">
    <property type="entry name" value="Peptidase_S11"/>
</dbReference>
<feature type="domain" description="Peptidase S11 D-alanyl-D-alanine carboxypeptidase A N-terminal" evidence="11">
    <location>
        <begin position="34"/>
        <end position="257"/>
    </location>
</feature>
<evidence type="ECO:0000256" key="9">
    <source>
        <dbReference type="RuleBase" id="RU004016"/>
    </source>
</evidence>
<gene>
    <name evidence="12" type="ORF">MMUR_46160</name>
</gene>
<keyword evidence="13" id="KW-1185">Reference proteome</keyword>
<dbReference type="SUPFAM" id="SSF56601">
    <property type="entry name" value="beta-lactamase/transpeptidase-like"/>
    <property type="match status" value="1"/>
</dbReference>
<evidence type="ECO:0000256" key="5">
    <source>
        <dbReference type="ARBA" id="ARBA00022984"/>
    </source>
</evidence>
<feature type="binding site" evidence="8">
    <location>
        <position position="228"/>
    </location>
    <ligand>
        <name>substrate</name>
    </ligand>
</feature>
<evidence type="ECO:0000313" key="12">
    <source>
        <dbReference type="EMBL" id="GFG60480.1"/>
    </source>
</evidence>
<dbReference type="GO" id="GO:0006508">
    <property type="term" value="P:proteolysis"/>
    <property type="evidence" value="ECO:0007669"/>
    <property type="project" value="InterPro"/>
</dbReference>
<dbReference type="GO" id="GO:0008360">
    <property type="term" value="P:regulation of cell shape"/>
    <property type="evidence" value="ECO:0007669"/>
    <property type="project" value="UniProtKB-KW"/>
</dbReference>
<dbReference type="InterPro" id="IPR001967">
    <property type="entry name" value="Peptidase_S11_N"/>
</dbReference>
<keyword evidence="6" id="KW-0961">Cell wall biogenesis/degradation</keyword>
<keyword evidence="12" id="KW-0645">Protease</keyword>